<dbReference type="InterPro" id="IPR003439">
    <property type="entry name" value="ABC_transporter-like_ATP-bd"/>
</dbReference>
<dbReference type="KEGG" id="cbei:LF65_02839"/>
<keyword evidence="4 6" id="KW-0067">ATP-binding</keyword>
<evidence type="ECO:0000256" key="4">
    <source>
        <dbReference type="ARBA" id="ARBA00022840"/>
    </source>
</evidence>
<sequence>MFLKVENLRKSYNTGDITTTVLKGTDISLDKSEIGVILGPSGSGKSTLLNIIGGIDRCDSGIVSVDNIDITKLNDSKLTDYRRENIGFIFQFYNLIPNLTVGENIEVVSNISKSPLNVDEVLKAVDMLDKKHRFPRELSGGEQQRVSIARAIVKNPTLLLCDEPTGALDFSTSREILKLLQKVNKEFSTTILMITHNTAISAMANKVYRVRSGEIVESTVNSIAMPAERIEW</sequence>
<dbReference type="GO" id="GO:0005524">
    <property type="term" value="F:ATP binding"/>
    <property type="evidence" value="ECO:0007669"/>
    <property type="project" value="UniProtKB-KW"/>
</dbReference>
<protein>
    <submittedName>
        <fullName evidence="7">ABC transport system ATP-binding protein</fullName>
    </submittedName>
    <submittedName>
        <fullName evidence="6">ABC transporter ATP-binding protein</fullName>
    </submittedName>
</protein>
<dbReference type="EMBL" id="JABSXK010000001">
    <property type="protein sequence ID" value="NRV11657.1"/>
    <property type="molecule type" value="Genomic_DNA"/>
</dbReference>
<dbReference type="Pfam" id="PF00005">
    <property type="entry name" value="ABC_tran"/>
    <property type="match status" value="1"/>
</dbReference>
<dbReference type="InterPro" id="IPR017871">
    <property type="entry name" value="ABC_transporter-like_CS"/>
</dbReference>
<reference evidence="8" key="1">
    <citation type="submission" date="2014-12" db="EMBL/GenBank/DDBJ databases">
        <title>Genome sequence of Clostridium beijerinckii strain 59B.</title>
        <authorList>
            <person name="Little G.T."/>
            <person name="Minton N.P."/>
        </authorList>
    </citation>
    <scope>NUCLEOTIDE SEQUENCE [LARGE SCALE GENOMIC DNA]</scope>
    <source>
        <strain evidence="8">59B</strain>
    </source>
</reference>
<dbReference type="GO" id="GO:0098796">
    <property type="term" value="C:membrane protein complex"/>
    <property type="evidence" value="ECO:0007669"/>
    <property type="project" value="UniProtKB-ARBA"/>
</dbReference>
<dbReference type="CDD" id="cd03255">
    <property type="entry name" value="ABC_MJ0796_LolCDE_FtsE"/>
    <property type="match status" value="1"/>
</dbReference>
<reference evidence="6" key="2">
    <citation type="submission" date="2016-02" db="EMBL/GenBank/DDBJ databases">
        <title>Genome sequence of Clostridium beijerinckii strain 59B.</title>
        <authorList>
            <person name="Little G.T."/>
            <person name="Minton N.P."/>
        </authorList>
    </citation>
    <scope>NUCLEOTIDE SEQUENCE</scope>
    <source>
        <strain evidence="6">NCIMB 14988</strain>
    </source>
</reference>
<evidence type="ECO:0000313" key="7">
    <source>
        <dbReference type="EMBL" id="NRV11657.1"/>
    </source>
</evidence>
<dbReference type="RefSeq" id="WP_041896847.1">
    <property type="nucleotide sequence ID" value="NZ_CP010086.2"/>
</dbReference>
<dbReference type="PANTHER" id="PTHR42798">
    <property type="entry name" value="LIPOPROTEIN-RELEASING SYSTEM ATP-BINDING PROTEIN LOLD"/>
    <property type="match status" value="1"/>
</dbReference>
<dbReference type="PROSITE" id="PS50893">
    <property type="entry name" value="ABC_TRANSPORTER_2"/>
    <property type="match status" value="1"/>
</dbReference>
<dbReference type="OrthoDB" id="9802264at2"/>
<dbReference type="EMBL" id="CP010086">
    <property type="protein sequence ID" value="AJG99412.1"/>
    <property type="molecule type" value="Genomic_DNA"/>
</dbReference>
<dbReference type="InterPro" id="IPR027417">
    <property type="entry name" value="P-loop_NTPase"/>
</dbReference>
<name>A0A0B5QN08_CLOBE</name>
<proteinExistence type="inferred from homology"/>
<dbReference type="InterPro" id="IPR017911">
    <property type="entry name" value="MacB-like_ATP-bd"/>
</dbReference>
<evidence type="ECO:0000259" key="5">
    <source>
        <dbReference type="PROSITE" id="PS50893"/>
    </source>
</evidence>
<evidence type="ECO:0000256" key="2">
    <source>
        <dbReference type="ARBA" id="ARBA00022448"/>
    </source>
</evidence>
<dbReference type="PROSITE" id="PS00211">
    <property type="entry name" value="ABC_TRANSPORTER_1"/>
    <property type="match status" value="1"/>
</dbReference>
<dbReference type="SMART" id="SM00382">
    <property type="entry name" value="AAA"/>
    <property type="match status" value="1"/>
</dbReference>
<dbReference type="FunFam" id="3.40.50.300:FF:000032">
    <property type="entry name" value="Export ABC transporter ATP-binding protein"/>
    <property type="match status" value="1"/>
</dbReference>
<keyword evidence="3" id="KW-0547">Nucleotide-binding</keyword>
<dbReference type="GO" id="GO:0016887">
    <property type="term" value="F:ATP hydrolysis activity"/>
    <property type="evidence" value="ECO:0007669"/>
    <property type="project" value="InterPro"/>
</dbReference>
<keyword evidence="2" id="KW-0813">Transport</keyword>
<evidence type="ECO:0000313" key="8">
    <source>
        <dbReference type="Proteomes" id="UP000031866"/>
    </source>
</evidence>
<dbReference type="STRING" id="1520.LF65_02839"/>
<dbReference type="Proteomes" id="UP000031866">
    <property type="component" value="Chromosome"/>
</dbReference>
<accession>A0A0B5QN08</accession>
<dbReference type="SUPFAM" id="SSF52540">
    <property type="entry name" value="P-loop containing nucleoside triphosphate hydrolases"/>
    <property type="match status" value="1"/>
</dbReference>
<dbReference type="GO" id="GO:0022857">
    <property type="term" value="F:transmembrane transporter activity"/>
    <property type="evidence" value="ECO:0007669"/>
    <property type="project" value="UniProtKB-ARBA"/>
</dbReference>
<evidence type="ECO:0000256" key="1">
    <source>
        <dbReference type="ARBA" id="ARBA00005417"/>
    </source>
</evidence>
<evidence type="ECO:0000313" key="6">
    <source>
        <dbReference type="EMBL" id="AJG99412.1"/>
    </source>
</evidence>
<evidence type="ECO:0000256" key="3">
    <source>
        <dbReference type="ARBA" id="ARBA00022741"/>
    </source>
</evidence>
<feature type="domain" description="ABC transporter" evidence="5">
    <location>
        <begin position="3"/>
        <end position="232"/>
    </location>
</feature>
<dbReference type="PANTHER" id="PTHR42798:SF2">
    <property type="entry name" value="ABC TRANSPORTER ATP-BINDING PROTEIN MG467-RELATED"/>
    <property type="match status" value="1"/>
</dbReference>
<dbReference type="AlphaFoldDB" id="A0A0B5QN08"/>
<organism evidence="6 8">
    <name type="scientific">Clostridium beijerinckii</name>
    <name type="common">Clostridium MP</name>
    <dbReference type="NCBI Taxonomy" id="1520"/>
    <lineage>
        <taxon>Bacteria</taxon>
        <taxon>Bacillati</taxon>
        <taxon>Bacillota</taxon>
        <taxon>Clostridia</taxon>
        <taxon>Eubacteriales</taxon>
        <taxon>Clostridiaceae</taxon>
        <taxon>Clostridium</taxon>
    </lineage>
</organism>
<dbReference type="InterPro" id="IPR003593">
    <property type="entry name" value="AAA+_ATPase"/>
</dbReference>
<reference evidence="7" key="3">
    <citation type="submission" date="2020-05" db="EMBL/GenBank/DDBJ databases">
        <title>Genomic insights into acetone-butanol-ethanol (ABE) fermentation by sequencing solventogenic clostridia strains.</title>
        <authorList>
            <person name="Brown S."/>
        </authorList>
    </citation>
    <scope>NUCLEOTIDE SEQUENCE</scope>
    <source>
        <strain evidence="7">DJ126</strain>
    </source>
</reference>
<dbReference type="Proteomes" id="UP000821656">
    <property type="component" value="Unassembled WGS sequence"/>
</dbReference>
<gene>
    <name evidence="7" type="ORF">DFH45_004620</name>
    <name evidence="6" type="ORF">LF65_02839</name>
</gene>
<comment type="similarity">
    <text evidence="1">Belongs to the ABC transporter superfamily.</text>
</comment>
<dbReference type="Gene3D" id="3.40.50.300">
    <property type="entry name" value="P-loop containing nucleotide triphosphate hydrolases"/>
    <property type="match status" value="1"/>
</dbReference>